<comment type="catalytic activity">
    <reaction evidence="8">
        <text>L-seryl-[protein] + ATP = O-phospho-L-seryl-[protein] + ADP + H(+)</text>
        <dbReference type="Rhea" id="RHEA:17989"/>
        <dbReference type="Rhea" id="RHEA-COMP:9863"/>
        <dbReference type="Rhea" id="RHEA-COMP:11604"/>
        <dbReference type="ChEBI" id="CHEBI:15378"/>
        <dbReference type="ChEBI" id="CHEBI:29999"/>
        <dbReference type="ChEBI" id="CHEBI:30616"/>
        <dbReference type="ChEBI" id="CHEBI:83421"/>
        <dbReference type="ChEBI" id="CHEBI:456216"/>
        <dbReference type="EC" id="2.7.11.1"/>
    </reaction>
</comment>
<reference evidence="10 11" key="1">
    <citation type="submission" date="2014-04" db="EMBL/GenBank/DDBJ databases">
        <authorList>
            <consortium name="DOE Joint Genome Institute"/>
            <person name="Kuo A."/>
            <person name="Ruytinx J."/>
            <person name="Rineau F."/>
            <person name="Colpaert J."/>
            <person name="Kohler A."/>
            <person name="Nagy L.G."/>
            <person name="Floudas D."/>
            <person name="Copeland A."/>
            <person name="Barry K.W."/>
            <person name="Cichocki N."/>
            <person name="Veneault-Fourrey C."/>
            <person name="LaButti K."/>
            <person name="Lindquist E.A."/>
            <person name="Lipzen A."/>
            <person name="Lundell T."/>
            <person name="Morin E."/>
            <person name="Murat C."/>
            <person name="Sun H."/>
            <person name="Tunlid A."/>
            <person name="Henrissat B."/>
            <person name="Grigoriev I.V."/>
            <person name="Hibbett D.S."/>
            <person name="Martin F."/>
            <person name="Nordberg H.P."/>
            <person name="Cantor M.N."/>
            <person name="Hua S.X."/>
        </authorList>
    </citation>
    <scope>NUCLEOTIDE SEQUENCE [LARGE SCALE GENOMIC DNA]</scope>
    <source>
        <strain evidence="10 11">UH-Slu-Lm8-n1</strain>
    </source>
</reference>
<keyword evidence="6" id="KW-0067">ATP-binding</keyword>
<dbReference type="Gene3D" id="1.10.510.10">
    <property type="entry name" value="Transferase(Phosphotransferase) domain 1"/>
    <property type="match status" value="1"/>
</dbReference>
<keyword evidence="11" id="KW-1185">Reference proteome</keyword>
<feature type="non-terminal residue" evidence="10">
    <location>
        <position position="216"/>
    </location>
</feature>
<keyword evidence="4" id="KW-0547">Nucleotide-binding</keyword>
<dbReference type="InterPro" id="IPR000719">
    <property type="entry name" value="Prot_kinase_dom"/>
</dbReference>
<dbReference type="PANTHER" id="PTHR24356">
    <property type="entry name" value="SERINE/THREONINE-PROTEIN KINASE"/>
    <property type="match status" value="1"/>
</dbReference>
<evidence type="ECO:0000313" key="11">
    <source>
        <dbReference type="Proteomes" id="UP000054485"/>
    </source>
</evidence>
<evidence type="ECO:0000256" key="7">
    <source>
        <dbReference type="ARBA" id="ARBA00047899"/>
    </source>
</evidence>
<keyword evidence="2" id="KW-0723">Serine/threonine-protein kinase</keyword>
<dbReference type="STRING" id="930992.A0A0D0A6V2"/>
<dbReference type="PANTHER" id="PTHR24356:SF1">
    <property type="entry name" value="SERINE_THREONINE-PROTEIN KINASE GREATWALL"/>
    <property type="match status" value="1"/>
</dbReference>
<dbReference type="GO" id="GO:0004674">
    <property type="term" value="F:protein serine/threonine kinase activity"/>
    <property type="evidence" value="ECO:0007669"/>
    <property type="project" value="UniProtKB-KW"/>
</dbReference>
<evidence type="ECO:0000256" key="4">
    <source>
        <dbReference type="ARBA" id="ARBA00022741"/>
    </source>
</evidence>
<sequence>NGPFRMGHKLSSGGFATAMAAEDLASSRLICLKVFTKTQLKQGGTEESILKEIEVYKRLASSKESYPGEMFLMQLDRSFQTRKSICFAMDMMLWDLSYCMENESGYCGENARRWSTQLAIGINALHRMGIIHRDIKPGNVLIDIQENVKIADFGLSFMKKAPKRLHKTWGYSSEVSGTINFMAPEILRNMDEPYSEMHGAPVDWWAFGCVLFELFS</sequence>
<keyword evidence="5" id="KW-0418">Kinase</keyword>
<dbReference type="InterPro" id="IPR050236">
    <property type="entry name" value="Ser_Thr_kinase_AGC"/>
</dbReference>
<dbReference type="OrthoDB" id="10252171at2759"/>
<accession>A0A0D0A6V2</accession>
<feature type="non-terminal residue" evidence="10">
    <location>
        <position position="1"/>
    </location>
</feature>
<dbReference type="Pfam" id="PF00069">
    <property type="entry name" value="Pkinase"/>
    <property type="match status" value="1"/>
</dbReference>
<dbReference type="InParanoid" id="A0A0D0A6V2"/>
<feature type="domain" description="Protein kinase" evidence="9">
    <location>
        <begin position="4"/>
        <end position="216"/>
    </location>
</feature>
<keyword evidence="3" id="KW-0808">Transferase</keyword>
<organism evidence="10 11">
    <name type="scientific">Suillus luteus UH-Slu-Lm8-n1</name>
    <dbReference type="NCBI Taxonomy" id="930992"/>
    <lineage>
        <taxon>Eukaryota</taxon>
        <taxon>Fungi</taxon>
        <taxon>Dikarya</taxon>
        <taxon>Basidiomycota</taxon>
        <taxon>Agaricomycotina</taxon>
        <taxon>Agaricomycetes</taxon>
        <taxon>Agaricomycetidae</taxon>
        <taxon>Boletales</taxon>
        <taxon>Suillineae</taxon>
        <taxon>Suillaceae</taxon>
        <taxon>Suillus</taxon>
    </lineage>
</organism>
<dbReference type="InterPro" id="IPR008271">
    <property type="entry name" value="Ser/Thr_kinase_AS"/>
</dbReference>
<dbReference type="EC" id="2.7.11.1" evidence="1"/>
<dbReference type="EMBL" id="KN835847">
    <property type="protein sequence ID" value="KIK33894.1"/>
    <property type="molecule type" value="Genomic_DNA"/>
</dbReference>
<dbReference type="PROSITE" id="PS00108">
    <property type="entry name" value="PROTEIN_KINASE_ST"/>
    <property type="match status" value="1"/>
</dbReference>
<dbReference type="PROSITE" id="PS50011">
    <property type="entry name" value="PROTEIN_KINASE_DOM"/>
    <property type="match status" value="1"/>
</dbReference>
<reference evidence="11" key="2">
    <citation type="submission" date="2015-01" db="EMBL/GenBank/DDBJ databases">
        <title>Evolutionary Origins and Diversification of the Mycorrhizal Mutualists.</title>
        <authorList>
            <consortium name="DOE Joint Genome Institute"/>
            <consortium name="Mycorrhizal Genomics Consortium"/>
            <person name="Kohler A."/>
            <person name="Kuo A."/>
            <person name="Nagy L.G."/>
            <person name="Floudas D."/>
            <person name="Copeland A."/>
            <person name="Barry K.W."/>
            <person name="Cichocki N."/>
            <person name="Veneault-Fourrey C."/>
            <person name="LaButti K."/>
            <person name="Lindquist E.A."/>
            <person name="Lipzen A."/>
            <person name="Lundell T."/>
            <person name="Morin E."/>
            <person name="Murat C."/>
            <person name="Riley R."/>
            <person name="Ohm R."/>
            <person name="Sun H."/>
            <person name="Tunlid A."/>
            <person name="Henrissat B."/>
            <person name="Grigoriev I.V."/>
            <person name="Hibbett D.S."/>
            <person name="Martin F."/>
        </authorList>
    </citation>
    <scope>NUCLEOTIDE SEQUENCE [LARGE SCALE GENOMIC DNA]</scope>
    <source>
        <strain evidence="11">UH-Slu-Lm8-n1</strain>
    </source>
</reference>
<evidence type="ECO:0000256" key="8">
    <source>
        <dbReference type="ARBA" id="ARBA00048679"/>
    </source>
</evidence>
<dbReference type="InterPro" id="IPR011009">
    <property type="entry name" value="Kinase-like_dom_sf"/>
</dbReference>
<dbReference type="GO" id="GO:0005524">
    <property type="term" value="F:ATP binding"/>
    <property type="evidence" value="ECO:0007669"/>
    <property type="project" value="UniProtKB-KW"/>
</dbReference>
<dbReference type="Proteomes" id="UP000054485">
    <property type="component" value="Unassembled WGS sequence"/>
</dbReference>
<gene>
    <name evidence="10" type="ORF">CY34DRAFT_51279</name>
</gene>
<dbReference type="HOGENOM" id="CLU_000288_63_5_1"/>
<evidence type="ECO:0000313" key="10">
    <source>
        <dbReference type="EMBL" id="KIK33894.1"/>
    </source>
</evidence>
<dbReference type="SUPFAM" id="SSF56112">
    <property type="entry name" value="Protein kinase-like (PK-like)"/>
    <property type="match status" value="1"/>
</dbReference>
<proteinExistence type="predicted"/>
<dbReference type="SMART" id="SM00220">
    <property type="entry name" value="S_TKc"/>
    <property type="match status" value="1"/>
</dbReference>
<dbReference type="Gene3D" id="3.30.200.20">
    <property type="entry name" value="Phosphorylase Kinase, domain 1"/>
    <property type="match status" value="1"/>
</dbReference>
<protein>
    <recommendedName>
        <fullName evidence="1">non-specific serine/threonine protein kinase</fullName>
        <ecNumber evidence="1">2.7.11.1</ecNumber>
    </recommendedName>
</protein>
<evidence type="ECO:0000256" key="5">
    <source>
        <dbReference type="ARBA" id="ARBA00022777"/>
    </source>
</evidence>
<comment type="catalytic activity">
    <reaction evidence="7">
        <text>L-threonyl-[protein] + ATP = O-phospho-L-threonyl-[protein] + ADP + H(+)</text>
        <dbReference type="Rhea" id="RHEA:46608"/>
        <dbReference type="Rhea" id="RHEA-COMP:11060"/>
        <dbReference type="Rhea" id="RHEA-COMP:11605"/>
        <dbReference type="ChEBI" id="CHEBI:15378"/>
        <dbReference type="ChEBI" id="CHEBI:30013"/>
        <dbReference type="ChEBI" id="CHEBI:30616"/>
        <dbReference type="ChEBI" id="CHEBI:61977"/>
        <dbReference type="ChEBI" id="CHEBI:456216"/>
        <dbReference type="EC" id="2.7.11.1"/>
    </reaction>
</comment>
<evidence type="ECO:0000259" key="9">
    <source>
        <dbReference type="PROSITE" id="PS50011"/>
    </source>
</evidence>
<dbReference type="AlphaFoldDB" id="A0A0D0A6V2"/>
<name>A0A0D0A6V2_9AGAM</name>
<evidence type="ECO:0000256" key="3">
    <source>
        <dbReference type="ARBA" id="ARBA00022679"/>
    </source>
</evidence>
<evidence type="ECO:0000256" key="6">
    <source>
        <dbReference type="ARBA" id="ARBA00022840"/>
    </source>
</evidence>
<evidence type="ECO:0000256" key="2">
    <source>
        <dbReference type="ARBA" id="ARBA00022527"/>
    </source>
</evidence>
<dbReference type="GO" id="GO:0035556">
    <property type="term" value="P:intracellular signal transduction"/>
    <property type="evidence" value="ECO:0007669"/>
    <property type="project" value="TreeGrafter"/>
</dbReference>
<evidence type="ECO:0000256" key="1">
    <source>
        <dbReference type="ARBA" id="ARBA00012513"/>
    </source>
</evidence>